<dbReference type="Proteomes" id="UP000035680">
    <property type="component" value="Unassembled WGS sequence"/>
</dbReference>
<protein>
    <submittedName>
        <fullName evidence="2">DNA-directed RNA polymerase</fullName>
    </submittedName>
</protein>
<dbReference type="WBParaSite" id="SVE_0811300.1">
    <property type="protein sequence ID" value="SVE_0811300.1"/>
    <property type="gene ID" value="SVE_0811300"/>
</dbReference>
<sequence>MFHEENFQNILKTIIYKLCKGTFIIIKLILDWCFNEELFTLKDRQNYKARIDCLYVAVHGSSITRNLILVTELLSNTLKPAIEYVASNMFFGGSRNQAVTISEYIDKVIKKKLIQKHVISITSLNARLYVPRKLGGRGLVKFEDIFGK</sequence>
<proteinExistence type="predicted"/>
<reference evidence="2" key="2">
    <citation type="submission" date="2015-08" db="UniProtKB">
        <authorList>
            <consortium name="WormBaseParasite"/>
        </authorList>
    </citation>
    <scope>IDENTIFICATION</scope>
</reference>
<accession>A0A0K0FGV6</accession>
<evidence type="ECO:0000313" key="1">
    <source>
        <dbReference type="Proteomes" id="UP000035680"/>
    </source>
</evidence>
<keyword evidence="1" id="KW-1185">Reference proteome</keyword>
<name>A0A0K0FGV6_STRVS</name>
<organism evidence="1 2">
    <name type="scientific">Strongyloides venezuelensis</name>
    <name type="common">Threadworm</name>
    <dbReference type="NCBI Taxonomy" id="75913"/>
    <lineage>
        <taxon>Eukaryota</taxon>
        <taxon>Metazoa</taxon>
        <taxon>Ecdysozoa</taxon>
        <taxon>Nematoda</taxon>
        <taxon>Chromadorea</taxon>
        <taxon>Rhabditida</taxon>
        <taxon>Tylenchina</taxon>
        <taxon>Panagrolaimomorpha</taxon>
        <taxon>Strongyloidoidea</taxon>
        <taxon>Strongyloididae</taxon>
        <taxon>Strongyloides</taxon>
    </lineage>
</organism>
<reference evidence="1" key="1">
    <citation type="submission" date="2014-07" db="EMBL/GenBank/DDBJ databases">
        <authorList>
            <person name="Martin A.A"/>
            <person name="De Silva N."/>
        </authorList>
    </citation>
    <scope>NUCLEOTIDE SEQUENCE</scope>
</reference>
<evidence type="ECO:0000313" key="2">
    <source>
        <dbReference type="WBParaSite" id="SVE_0811300.1"/>
    </source>
</evidence>
<dbReference type="AlphaFoldDB" id="A0A0K0FGV6"/>